<keyword evidence="2" id="KW-1185">Reference proteome</keyword>
<name>A0A151M9V2_ALLMI</name>
<dbReference type="AlphaFoldDB" id="A0A151M9V2"/>
<dbReference type="Proteomes" id="UP000050525">
    <property type="component" value="Unassembled WGS sequence"/>
</dbReference>
<dbReference type="EMBL" id="AKHW03006295">
    <property type="protein sequence ID" value="KYO21306.1"/>
    <property type="molecule type" value="Genomic_DNA"/>
</dbReference>
<sequence length="102" mass="11211">MLKQVVEHIVQQLSLLFQGNVATWQRGTGSEPGGLDFAFKPAGLITTSDEDGPLYERFISHQHAVNGLKGACLPEIEMHQFLVLLEVSTGNSPFFSEETLLP</sequence>
<proteinExistence type="predicted"/>
<organism evidence="1 2">
    <name type="scientific">Alligator mississippiensis</name>
    <name type="common">American alligator</name>
    <dbReference type="NCBI Taxonomy" id="8496"/>
    <lineage>
        <taxon>Eukaryota</taxon>
        <taxon>Metazoa</taxon>
        <taxon>Chordata</taxon>
        <taxon>Craniata</taxon>
        <taxon>Vertebrata</taxon>
        <taxon>Euteleostomi</taxon>
        <taxon>Archelosauria</taxon>
        <taxon>Archosauria</taxon>
        <taxon>Crocodylia</taxon>
        <taxon>Alligatoridae</taxon>
        <taxon>Alligatorinae</taxon>
        <taxon>Alligator</taxon>
    </lineage>
</organism>
<accession>A0A151M9V2</accession>
<reference evidence="1 2" key="1">
    <citation type="journal article" date="2012" name="Genome Biol.">
        <title>Sequencing three crocodilian genomes to illuminate the evolution of archosaurs and amniotes.</title>
        <authorList>
            <person name="St John J.A."/>
            <person name="Braun E.L."/>
            <person name="Isberg S.R."/>
            <person name="Miles L.G."/>
            <person name="Chong A.Y."/>
            <person name="Gongora J."/>
            <person name="Dalzell P."/>
            <person name="Moran C."/>
            <person name="Bed'hom B."/>
            <person name="Abzhanov A."/>
            <person name="Burgess S.C."/>
            <person name="Cooksey A.M."/>
            <person name="Castoe T.A."/>
            <person name="Crawford N.G."/>
            <person name="Densmore L.D."/>
            <person name="Drew J.C."/>
            <person name="Edwards S.V."/>
            <person name="Faircloth B.C."/>
            <person name="Fujita M.K."/>
            <person name="Greenwold M.J."/>
            <person name="Hoffmann F.G."/>
            <person name="Howard J.M."/>
            <person name="Iguchi T."/>
            <person name="Janes D.E."/>
            <person name="Khan S.Y."/>
            <person name="Kohno S."/>
            <person name="de Koning A.J."/>
            <person name="Lance S.L."/>
            <person name="McCarthy F.M."/>
            <person name="McCormack J.E."/>
            <person name="Merchant M.E."/>
            <person name="Peterson D.G."/>
            <person name="Pollock D.D."/>
            <person name="Pourmand N."/>
            <person name="Raney B.J."/>
            <person name="Roessler K.A."/>
            <person name="Sanford J.R."/>
            <person name="Sawyer R.H."/>
            <person name="Schmidt C.J."/>
            <person name="Triplett E.W."/>
            <person name="Tuberville T.D."/>
            <person name="Venegas-Anaya M."/>
            <person name="Howard J.T."/>
            <person name="Jarvis E.D."/>
            <person name="Guillette L.J.Jr."/>
            <person name="Glenn T.C."/>
            <person name="Green R.E."/>
            <person name="Ray D.A."/>
        </authorList>
    </citation>
    <scope>NUCLEOTIDE SEQUENCE [LARGE SCALE GENOMIC DNA]</scope>
    <source>
        <strain evidence="1">KSC_2009_1</strain>
    </source>
</reference>
<gene>
    <name evidence="1" type="ORF">Y1Q_0001553</name>
</gene>
<evidence type="ECO:0000313" key="1">
    <source>
        <dbReference type="EMBL" id="KYO21306.1"/>
    </source>
</evidence>
<evidence type="ECO:0000313" key="2">
    <source>
        <dbReference type="Proteomes" id="UP000050525"/>
    </source>
</evidence>
<comment type="caution">
    <text evidence="1">The sequence shown here is derived from an EMBL/GenBank/DDBJ whole genome shotgun (WGS) entry which is preliminary data.</text>
</comment>
<protein>
    <submittedName>
        <fullName evidence="1">Uncharacterized protein</fullName>
    </submittedName>
</protein>